<comment type="caution">
    <text evidence="1">The sequence shown here is derived from an EMBL/GenBank/DDBJ whole genome shotgun (WGS) entry which is preliminary data.</text>
</comment>
<dbReference type="Proteomes" id="UP000499080">
    <property type="component" value="Unassembled WGS sequence"/>
</dbReference>
<evidence type="ECO:0000313" key="1">
    <source>
        <dbReference type="EMBL" id="GBN38095.1"/>
    </source>
</evidence>
<evidence type="ECO:0000313" key="2">
    <source>
        <dbReference type="Proteomes" id="UP000499080"/>
    </source>
</evidence>
<gene>
    <name evidence="1" type="ORF">AVEN_191518_1</name>
</gene>
<sequence>MYDATVSHAFSISLIASEDCCFAVTFSFSDKLSSTSSCCETQCNSVNFGGQLLAVLFHNLIDIIVIHCQSHDIGQRLDLVGSRLKYLKVTLGNAHWPKFLPSRSEGSLGNSFPCIFDQLEAGNNIEVIFQKLSEREIGS</sequence>
<proteinExistence type="predicted"/>
<protein>
    <submittedName>
        <fullName evidence="1">Uncharacterized protein</fullName>
    </submittedName>
</protein>
<accession>A0A4Y2NF72</accession>
<dbReference type="AlphaFoldDB" id="A0A4Y2NF72"/>
<dbReference type="EMBL" id="BGPR01009120">
    <property type="protein sequence ID" value="GBN38095.1"/>
    <property type="molecule type" value="Genomic_DNA"/>
</dbReference>
<name>A0A4Y2NF72_ARAVE</name>
<reference evidence="1 2" key="1">
    <citation type="journal article" date="2019" name="Sci. Rep.">
        <title>Orb-weaving spider Araneus ventricosus genome elucidates the spidroin gene catalogue.</title>
        <authorList>
            <person name="Kono N."/>
            <person name="Nakamura H."/>
            <person name="Ohtoshi R."/>
            <person name="Moran D.A.P."/>
            <person name="Shinohara A."/>
            <person name="Yoshida Y."/>
            <person name="Fujiwara M."/>
            <person name="Mori M."/>
            <person name="Tomita M."/>
            <person name="Arakawa K."/>
        </authorList>
    </citation>
    <scope>NUCLEOTIDE SEQUENCE [LARGE SCALE GENOMIC DNA]</scope>
</reference>
<organism evidence="1 2">
    <name type="scientific">Araneus ventricosus</name>
    <name type="common">Orbweaver spider</name>
    <name type="synonym">Epeira ventricosa</name>
    <dbReference type="NCBI Taxonomy" id="182803"/>
    <lineage>
        <taxon>Eukaryota</taxon>
        <taxon>Metazoa</taxon>
        <taxon>Ecdysozoa</taxon>
        <taxon>Arthropoda</taxon>
        <taxon>Chelicerata</taxon>
        <taxon>Arachnida</taxon>
        <taxon>Araneae</taxon>
        <taxon>Araneomorphae</taxon>
        <taxon>Entelegynae</taxon>
        <taxon>Araneoidea</taxon>
        <taxon>Araneidae</taxon>
        <taxon>Araneus</taxon>
    </lineage>
</organism>
<keyword evidence="2" id="KW-1185">Reference proteome</keyword>